<feature type="transmembrane region" description="Helical" evidence="9">
    <location>
        <begin position="592"/>
        <end position="611"/>
    </location>
</feature>
<name>A0ABR3FD41_9AGAR</name>
<accession>A0ABR3FD41</accession>
<organism evidence="12 13">
    <name type="scientific">Marasmius crinis-equi</name>
    <dbReference type="NCBI Taxonomy" id="585013"/>
    <lineage>
        <taxon>Eukaryota</taxon>
        <taxon>Fungi</taxon>
        <taxon>Dikarya</taxon>
        <taxon>Basidiomycota</taxon>
        <taxon>Agaricomycotina</taxon>
        <taxon>Agaricomycetes</taxon>
        <taxon>Agaricomycetidae</taxon>
        <taxon>Agaricales</taxon>
        <taxon>Marasmiineae</taxon>
        <taxon>Marasmiaceae</taxon>
        <taxon>Marasmius</taxon>
    </lineage>
</organism>
<dbReference type="EMBL" id="JBAHYK010000531">
    <property type="protein sequence ID" value="KAL0573192.1"/>
    <property type="molecule type" value="Genomic_DNA"/>
</dbReference>
<feature type="transmembrane region" description="Helical" evidence="9">
    <location>
        <begin position="552"/>
        <end position="571"/>
    </location>
</feature>
<evidence type="ECO:0000313" key="13">
    <source>
        <dbReference type="Proteomes" id="UP001465976"/>
    </source>
</evidence>
<keyword evidence="13" id="KW-1185">Reference proteome</keyword>
<comment type="similarity">
    <text evidence="2 9">Belongs to the V-ATPase 116 kDa subunit family.</text>
</comment>
<evidence type="ECO:0000256" key="4">
    <source>
        <dbReference type="ARBA" id="ARBA00022692"/>
    </source>
</evidence>
<feature type="transmembrane region" description="Helical" evidence="9">
    <location>
        <begin position="652"/>
        <end position="678"/>
    </location>
</feature>
<evidence type="ECO:0000256" key="5">
    <source>
        <dbReference type="ARBA" id="ARBA00022781"/>
    </source>
</evidence>
<dbReference type="PIRSF" id="PIRSF001293">
    <property type="entry name" value="ATP6V0A1"/>
    <property type="match status" value="1"/>
</dbReference>
<keyword evidence="6 9" id="KW-1133">Transmembrane helix</keyword>
<proteinExistence type="inferred from homology"/>
<evidence type="ECO:0000256" key="2">
    <source>
        <dbReference type="ARBA" id="ARBA00009904"/>
    </source>
</evidence>
<keyword evidence="4 9" id="KW-0812">Transmembrane</keyword>
<keyword evidence="5 9" id="KW-0375">Hydrogen ion transport</keyword>
<gene>
    <name evidence="12" type="primary">VPH1_1</name>
    <name evidence="12" type="ORF">V5O48_008764</name>
</gene>
<comment type="caution">
    <text evidence="12">The sequence shown here is derived from an EMBL/GenBank/DDBJ whole genome shotgun (WGS) entry which is preliminary data.</text>
</comment>
<feature type="transmembrane region" description="Helical" evidence="9">
    <location>
        <begin position="476"/>
        <end position="494"/>
    </location>
</feature>
<comment type="subcellular location">
    <subcellularLocation>
        <location evidence="1">Membrane</location>
        <topology evidence="1">Multi-pass membrane protein</topology>
    </subcellularLocation>
</comment>
<evidence type="ECO:0000256" key="9">
    <source>
        <dbReference type="RuleBase" id="RU361189"/>
    </source>
</evidence>
<evidence type="ECO:0000256" key="7">
    <source>
        <dbReference type="ARBA" id="ARBA00023065"/>
    </source>
</evidence>
<comment type="function">
    <text evidence="9">Essential component of the vacuolar proton pump (V-ATPase), a multimeric enzyme that catalyzes the translocation of protons across the membranes. Required for assembly and activity of the V-ATPase.</text>
</comment>
<dbReference type="PANTHER" id="PTHR11629">
    <property type="entry name" value="VACUOLAR PROTON ATPASES"/>
    <property type="match status" value="1"/>
</dbReference>
<dbReference type="PANTHER" id="PTHR11629:SF63">
    <property type="entry name" value="V-TYPE PROTON ATPASE SUBUNIT A"/>
    <property type="match status" value="1"/>
</dbReference>
<sequence>MSLDEQSEYPSLLRSEKMSFVQLFVPTEVAHDTVLTLGELGNMQFQDLNPDVNPFQRSFVGEIRRFEEMARQIRFFYTQIRQEKEKMDITELEDTAPILTTGPLSPNTIDGLELILKEHEGRLIHMNENYQTLADRKRELTEAISVLRESAVFFEQPSIQTEIRTSLDEGAASAPLLLHQSRDHESQPSDIQLGTNLVIKFVAGVIDRSRVSTLERVLWRLLRGNLYMKHWDVQDPFIDPVTGSGTLKNVFVVFVHGESLMSKVTKVSKSLGAALYPINSDYNERSASLRRLTTQLEDVEVVLGNTVSVRHELLRKIGEKVLRWEDVVKKEKMIYETLNLFNYDVRRRTLLAEGWVPTRDIPTIRMSIRSVSEDFGSPVHPVIHEVHAPKTPPTFFRTNKFTECFQAIMDSYGTAAYGEINPGLFAVVTFPFLFAVMFGDVGHGAIVLAAALWFIRNEKRLAKAKLSELVSPFFDGRYIILLMGLFSLYTGLLYNDIFSRAMHLFESGWTFDSTERGDKALAEPTGYVYPLGVDPAWHGASNRLLFLNSYKMKLSIILGLAHMTFALCLQIPNHLHFNRRADIYLSFLPQLLFLYSLIGYLVFCILFKWSVDWSKSPTPPPSLLNLFIAMFLEPTVTIAETSPLYLYPGQGMVQIFLVCVAGLCVPVIFGGKPIYVWWKRRQSAGRRDGYVSIGQGSGVALGDDEALEYEEEGPIHGPSGDEDNHEDDEHNDNMGEMLIHQTIHTIEFCLNCISHTASYLRLWALSLAHAQLSEVLWAKVLAQYLDPVGVAGWITLAIQAPLWLGANVYILCLMEGLSAFLHALRLHWVEGNSKHFEGGGYPFKPFSFDREE</sequence>
<keyword evidence="7 9" id="KW-0406">Ion transport</keyword>
<reference evidence="12 13" key="1">
    <citation type="submission" date="2024-02" db="EMBL/GenBank/DDBJ databases">
        <title>A draft genome for the cacao thread blight pathogen Marasmius crinis-equi.</title>
        <authorList>
            <person name="Cohen S.P."/>
            <person name="Baruah I.K."/>
            <person name="Amoako-Attah I."/>
            <person name="Bukari Y."/>
            <person name="Meinhardt L.W."/>
            <person name="Bailey B.A."/>
        </authorList>
    </citation>
    <scope>NUCLEOTIDE SEQUENCE [LARGE SCALE GENOMIC DNA]</scope>
    <source>
        <strain evidence="12 13">GH-76</strain>
    </source>
</reference>
<feature type="region of interest" description="Disordered" evidence="11">
    <location>
        <begin position="711"/>
        <end position="732"/>
    </location>
</feature>
<feature type="coiled-coil region" evidence="10">
    <location>
        <begin position="116"/>
        <end position="150"/>
    </location>
</feature>
<keyword evidence="3 9" id="KW-0813">Transport</keyword>
<evidence type="ECO:0000256" key="6">
    <source>
        <dbReference type="ARBA" id="ARBA00022989"/>
    </source>
</evidence>
<dbReference type="InterPro" id="IPR002490">
    <property type="entry name" value="V-ATPase_116kDa_su"/>
</dbReference>
<evidence type="ECO:0000256" key="10">
    <source>
        <dbReference type="SAM" id="Coils"/>
    </source>
</evidence>
<evidence type="ECO:0000256" key="1">
    <source>
        <dbReference type="ARBA" id="ARBA00004141"/>
    </source>
</evidence>
<evidence type="ECO:0000256" key="3">
    <source>
        <dbReference type="ARBA" id="ARBA00022448"/>
    </source>
</evidence>
<keyword evidence="10" id="KW-0175">Coiled coil</keyword>
<feature type="transmembrane region" description="Helical" evidence="9">
    <location>
        <begin position="432"/>
        <end position="455"/>
    </location>
</feature>
<protein>
    <recommendedName>
        <fullName evidence="9">V-type proton ATPase subunit a</fullName>
    </recommendedName>
</protein>
<dbReference type="InterPro" id="IPR026028">
    <property type="entry name" value="V-type_ATPase_116kDa_su_euka"/>
</dbReference>
<dbReference type="Proteomes" id="UP001465976">
    <property type="component" value="Unassembled WGS sequence"/>
</dbReference>
<keyword evidence="8 9" id="KW-0472">Membrane</keyword>
<dbReference type="Pfam" id="PF01496">
    <property type="entry name" value="V_ATPase_I"/>
    <property type="match status" value="1"/>
</dbReference>
<evidence type="ECO:0000256" key="11">
    <source>
        <dbReference type="SAM" id="MobiDB-lite"/>
    </source>
</evidence>
<evidence type="ECO:0000313" key="12">
    <source>
        <dbReference type="EMBL" id="KAL0573192.1"/>
    </source>
</evidence>
<evidence type="ECO:0000256" key="8">
    <source>
        <dbReference type="ARBA" id="ARBA00023136"/>
    </source>
</evidence>